<proteinExistence type="predicted"/>
<protein>
    <recommendedName>
        <fullName evidence="1">DUF3846 domain-containing protein</fullName>
    </recommendedName>
</protein>
<evidence type="ECO:0000259" key="1">
    <source>
        <dbReference type="Pfam" id="PF12957"/>
    </source>
</evidence>
<dbReference type="EMBL" id="AQPW01000004">
    <property type="protein sequence ID" value="EON33796.1"/>
    <property type="molecule type" value="Genomic_DNA"/>
</dbReference>
<name>R7YCR7_9ACTN</name>
<feature type="domain" description="DUF3846" evidence="1">
    <location>
        <begin position="9"/>
        <end position="114"/>
    </location>
</feature>
<dbReference type="Proteomes" id="UP000013569">
    <property type="component" value="Unassembled WGS sequence"/>
</dbReference>
<dbReference type="InterPro" id="IPR024559">
    <property type="entry name" value="DUF3846"/>
</dbReference>
<evidence type="ECO:0000313" key="3">
    <source>
        <dbReference type="Proteomes" id="UP000013569"/>
    </source>
</evidence>
<dbReference type="OrthoDB" id="2088281at2"/>
<dbReference type="RefSeq" id="WP_010841565.1">
    <property type="nucleotide sequence ID" value="NZ_AQPW01000004.1"/>
</dbReference>
<sequence>MAKTIMAAFIPADENEAIELVHFEPGDITFMQEKVGGYFDVADSQVHEASLWFDDEGKIKKRDVNSRATLILWLENRWRDVDALAGDVLVTGQPDETGVLTSIPESLLDGIAGMYNWKYEVQTGGDDWSGNQVICANYFEAIAKAVGLSRRWMLVTAIRVVQA</sequence>
<dbReference type="AlphaFoldDB" id="R7YCR7"/>
<dbReference type="Pfam" id="PF12957">
    <property type="entry name" value="DUF3846"/>
    <property type="match status" value="1"/>
</dbReference>
<organism evidence="2 3">
    <name type="scientific">Gordonia terrae C-6</name>
    <dbReference type="NCBI Taxonomy" id="1316928"/>
    <lineage>
        <taxon>Bacteria</taxon>
        <taxon>Bacillati</taxon>
        <taxon>Actinomycetota</taxon>
        <taxon>Actinomycetes</taxon>
        <taxon>Mycobacteriales</taxon>
        <taxon>Gordoniaceae</taxon>
        <taxon>Gordonia</taxon>
    </lineage>
</organism>
<dbReference type="PATRIC" id="fig|1316928.3.peg.1103"/>
<evidence type="ECO:0000313" key="2">
    <source>
        <dbReference type="EMBL" id="EON33796.1"/>
    </source>
</evidence>
<gene>
    <name evidence="2" type="ORF">GTC6_05497</name>
</gene>
<comment type="caution">
    <text evidence="2">The sequence shown here is derived from an EMBL/GenBank/DDBJ whole genome shotgun (WGS) entry which is preliminary data.</text>
</comment>
<reference evidence="2 3" key="1">
    <citation type="journal article" date="2013" name="Genome Announc.">
        <title>Draft Genome Sequence of a Benzothiophene-Desulfurizing Bacterium, Gordona terrae Strain C-6.</title>
        <authorList>
            <person name="Wang W."/>
            <person name="Ma T."/>
            <person name="Ren Y."/>
            <person name="Li G."/>
        </authorList>
    </citation>
    <scope>NUCLEOTIDE SEQUENCE [LARGE SCALE GENOMIC DNA]</scope>
    <source>
        <strain evidence="2 3">C-6</strain>
    </source>
</reference>
<accession>R7YCR7</accession>